<proteinExistence type="predicted"/>
<name>A0ABR1X1N5_9PEZI</name>
<protein>
    <submittedName>
        <fullName evidence="2">Uncharacterized protein</fullName>
    </submittedName>
</protein>
<evidence type="ECO:0000256" key="1">
    <source>
        <dbReference type="SAM" id="MobiDB-lite"/>
    </source>
</evidence>
<evidence type="ECO:0000313" key="3">
    <source>
        <dbReference type="Proteomes" id="UP001433268"/>
    </source>
</evidence>
<comment type="caution">
    <text evidence="2">The sequence shown here is derived from an EMBL/GenBank/DDBJ whole genome shotgun (WGS) entry which is preliminary data.</text>
</comment>
<organism evidence="2 3">
    <name type="scientific">Apiospora hydei</name>
    <dbReference type="NCBI Taxonomy" id="1337664"/>
    <lineage>
        <taxon>Eukaryota</taxon>
        <taxon>Fungi</taxon>
        <taxon>Dikarya</taxon>
        <taxon>Ascomycota</taxon>
        <taxon>Pezizomycotina</taxon>
        <taxon>Sordariomycetes</taxon>
        <taxon>Xylariomycetidae</taxon>
        <taxon>Amphisphaeriales</taxon>
        <taxon>Apiosporaceae</taxon>
        <taxon>Apiospora</taxon>
    </lineage>
</organism>
<sequence>MDNNENGGDDFGDYGATNNNNNINSGGADWHDASAAQGTTYWEEEGRGTENVVQDWTGNNNDTLKAGGSSWW</sequence>
<keyword evidence="3" id="KW-1185">Reference proteome</keyword>
<feature type="compositionally biased region" description="Low complexity" evidence="1">
    <location>
        <begin position="13"/>
        <end position="24"/>
    </location>
</feature>
<accession>A0ABR1X1N5</accession>
<evidence type="ECO:0000313" key="2">
    <source>
        <dbReference type="EMBL" id="KAK8089307.1"/>
    </source>
</evidence>
<reference evidence="2 3" key="1">
    <citation type="submission" date="2023-01" db="EMBL/GenBank/DDBJ databases">
        <title>Analysis of 21 Apiospora genomes using comparative genomics revels a genus with tremendous synthesis potential of carbohydrate active enzymes and secondary metabolites.</title>
        <authorList>
            <person name="Sorensen T."/>
        </authorList>
    </citation>
    <scope>NUCLEOTIDE SEQUENCE [LARGE SCALE GENOMIC DNA]</scope>
    <source>
        <strain evidence="2 3">CBS 114990</strain>
    </source>
</reference>
<dbReference type="RefSeq" id="XP_066672201.1">
    <property type="nucleotide sequence ID" value="XM_066808583.1"/>
</dbReference>
<feature type="compositionally biased region" description="Polar residues" evidence="1">
    <location>
        <begin position="51"/>
        <end position="63"/>
    </location>
</feature>
<dbReference type="EMBL" id="JAQQWN010000004">
    <property type="protein sequence ID" value="KAK8089307.1"/>
    <property type="molecule type" value="Genomic_DNA"/>
</dbReference>
<dbReference type="Proteomes" id="UP001433268">
    <property type="component" value="Unassembled WGS sequence"/>
</dbReference>
<feature type="region of interest" description="Disordered" evidence="1">
    <location>
        <begin position="1"/>
        <end position="72"/>
    </location>
</feature>
<gene>
    <name evidence="2" type="ORF">PG997_004268</name>
</gene>
<dbReference type="GeneID" id="92041643"/>